<protein>
    <submittedName>
        <fullName evidence="5">LuxR family transcriptional regulator</fullName>
    </submittedName>
</protein>
<name>A0AAP2G0W1_9BACT</name>
<proteinExistence type="predicted"/>
<dbReference type="Pfam" id="PF00196">
    <property type="entry name" value="GerE"/>
    <property type="match status" value="1"/>
</dbReference>
<comment type="caution">
    <text evidence="5">The sequence shown here is derived from an EMBL/GenBank/DDBJ whole genome shotgun (WGS) entry which is preliminary data.</text>
</comment>
<dbReference type="Proteomes" id="UP001319104">
    <property type="component" value="Unassembled WGS sequence"/>
</dbReference>
<dbReference type="PRINTS" id="PR00038">
    <property type="entry name" value="HTHLUXR"/>
</dbReference>
<accession>A0AAP2G0W1</accession>
<evidence type="ECO:0000256" key="1">
    <source>
        <dbReference type="ARBA" id="ARBA00023015"/>
    </source>
</evidence>
<dbReference type="AlphaFoldDB" id="A0AAP2G0W1"/>
<dbReference type="InterPro" id="IPR000792">
    <property type="entry name" value="Tscrpt_reg_LuxR_C"/>
</dbReference>
<evidence type="ECO:0000256" key="2">
    <source>
        <dbReference type="ARBA" id="ARBA00023125"/>
    </source>
</evidence>
<dbReference type="Gene3D" id="3.30.450.20">
    <property type="entry name" value="PAS domain"/>
    <property type="match status" value="1"/>
</dbReference>
<keyword evidence="3" id="KW-0804">Transcription</keyword>
<dbReference type="PANTHER" id="PTHR44688">
    <property type="entry name" value="DNA-BINDING TRANSCRIPTIONAL ACTIVATOR DEVR_DOSR"/>
    <property type="match status" value="1"/>
</dbReference>
<gene>
    <name evidence="5" type="ORF">KI659_05965</name>
</gene>
<sequence length="264" mass="30924">MGVELLEALKTQDKYRKLFHAWSNREFGRQEKEEKFIQELREFSEKVGVKDNLIVGSFDYRDFSLAFFTDNIFDVSGLPAEYFKRYGLEATMSMFHHEDREEVLKFQKMNIDTYDSLSLNEKKTFGASYTYRWIHRLTGEEIWQQTSIVPFMTDENGNIILDLQICMRLNAPPDPAKFHWEFHYTADNGALIKMAKQFEDVAKNKLSKREYEVAQLIVNGVQASDIAKELGISPNTLVTHRKNIMKKLKINSSLELVRIMMHKS</sequence>
<dbReference type="SMART" id="SM00421">
    <property type="entry name" value="HTH_LUXR"/>
    <property type="match status" value="1"/>
</dbReference>
<evidence type="ECO:0000256" key="3">
    <source>
        <dbReference type="ARBA" id="ARBA00023163"/>
    </source>
</evidence>
<dbReference type="InterPro" id="IPR016032">
    <property type="entry name" value="Sig_transdc_resp-reg_C-effctor"/>
</dbReference>
<dbReference type="SUPFAM" id="SSF46894">
    <property type="entry name" value="C-terminal effector domain of the bipartite response regulators"/>
    <property type="match status" value="1"/>
</dbReference>
<dbReference type="EMBL" id="JAHCMY010000002">
    <property type="protein sequence ID" value="MBS9523564.1"/>
    <property type="molecule type" value="Genomic_DNA"/>
</dbReference>
<dbReference type="PROSITE" id="PS50043">
    <property type="entry name" value="HTH_LUXR_2"/>
    <property type="match status" value="1"/>
</dbReference>
<dbReference type="Gene3D" id="1.10.10.10">
    <property type="entry name" value="Winged helix-like DNA-binding domain superfamily/Winged helix DNA-binding domain"/>
    <property type="match status" value="1"/>
</dbReference>
<dbReference type="InterPro" id="IPR036388">
    <property type="entry name" value="WH-like_DNA-bd_sf"/>
</dbReference>
<dbReference type="PROSITE" id="PS00622">
    <property type="entry name" value="HTH_LUXR_1"/>
    <property type="match status" value="1"/>
</dbReference>
<keyword evidence="2" id="KW-0238">DNA-binding</keyword>
<organism evidence="5 6">
    <name type="scientific">Litoribacter ruber</name>
    <dbReference type="NCBI Taxonomy" id="702568"/>
    <lineage>
        <taxon>Bacteria</taxon>
        <taxon>Pseudomonadati</taxon>
        <taxon>Bacteroidota</taxon>
        <taxon>Cytophagia</taxon>
        <taxon>Cytophagales</taxon>
        <taxon>Cyclobacteriaceae</taxon>
        <taxon>Litoribacter</taxon>
    </lineage>
</organism>
<dbReference type="PANTHER" id="PTHR44688:SF16">
    <property type="entry name" value="DNA-BINDING TRANSCRIPTIONAL ACTIVATOR DEVR_DOSR"/>
    <property type="match status" value="1"/>
</dbReference>
<reference evidence="5 6" key="1">
    <citation type="submission" date="2021-05" db="EMBL/GenBank/DDBJ databases">
        <authorList>
            <person name="Zhang Z.D."/>
            <person name="Osman G."/>
        </authorList>
    </citation>
    <scope>NUCLEOTIDE SEQUENCE [LARGE SCALE GENOMIC DNA]</scope>
    <source>
        <strain evidence="5 6">KCTC 32217</strain>
    </source>
</reference>
<dbReference type="GO" id="GO:0006355">
    <property type="term" value="P:regulation of DNA-templated transcription"/>
    <property type="evidence" value="ECO:0007669"/>
    <property type="project" value="InterPro"/>
</dbReference>
<keyword evidence="6" id="KW-1185">Reference proteome</keyword>
<keyword evidence="1" id="KW-0805">Transcription regulation</keyword>
<evidence type="ECO:0000313" key="5">
    <source>
        <dbReference type="EMBL" id="MBS9523564.1"/>
    </source>
</evidence>
<dbReference type="GO" id="GO:0003677">
    <property type="term" value="F:DNA binding"/>
    <property type="evidence" value="ECO:0007669"/>
    <property type="project" value="UniProtKB-KW"/>
</dbReference>
<feature type="domain" description="HTH luxR-type" evidence="4">
    <location>
        <begin position="199"/>
        <end position="264"/>
    </location>
</feature>
<dbReference type="RefSeq" id="WP_213944451.1">
    <property type="nucleotide sequence ID" value="NZ_JAHBGI010000008.1"/>
</dbReference>
<dbReference type="CDD" id="cd06170">
    <property type="entry name" value="LuxR_C_like"/>
    <property type="match status" value="1"/>
</dbReference>
<evidence type="ECO:0000313" key="6">
    <source>
        <dbReference type="Proteomes" id="UP001319104"/>
    </source>
</evidence>
<evidence type="ECO:0000259" key="4">
    <source>
        <dbReference type="PROSITE" id="PS50043"/>
    </source>
</evidence>